<keyword evidence="3" id="KW-1185">Reference proteome</keyword>
<dbReference type="RefSeq" id="WP_281736139.1">
    <property type="nucleotide sequence ID" value="NZ_JAKETQ010000001.1"/>
</dbReference>
<dbReference type="InterPro" id="IPR016181">
    <property type="entry name" value="Acyl_CoA_acyltransferase"/>
</dbReference>
<proteinExistence type="predicted"/>
<feature type="domain" description="N-acetyltransferase" evidence="1">
    <location>
        <begin position="8"/>
        <end position="181"/>
    </location>
</feature>
<dbReference type="PANTHER" id="PTHR43792">
    <property type="entry name" value="GNAT FAMILY, PUTATIVE (AFU_ORTHOLOGUE AFUA_3G00765)-RELATED-RELATED"/>
    <property type="match status" value="1"/>
</dbReference>
<organism evidence="2 3">
    <name type="scientific">Paradevosia shaoguanensis</name>
    <dbReference type="NCBI Taxonomy" id="1335043"/>
    <lineage>
        <taxon>Bacteria</taxon>
        <taxon>Pseudomonadati</taxon>
        <taxon>Pseudomonadota</taxon>
        <taxon>Alphaproteobacteria</taxon>
        <taxon>Hyphomicrobiales</taxon>
        <taxon>Devosiaceae</taxon>
        <taxon>Paradevosia</taxon>
    </lineage>
</organism>
<dbReference type="Pfam" id="PF13302">
    <property type="entry name" value="Acetyltransf_3"/>
    <property type="match status" value="1"/>
</dbReference>
<comment type="caution">
    <text evidence="2">The sequence shown here is derived from an EMBL/GenBank/DDBJ whole genome shotgun (WGS) entry which is preliminary data.</text>
</comment>
<dbReference type="PANTHER" id="PTHR43792:SF1">
    <property type="entry name" value="N-ACETYLTRANSFERASE DOMAIN-CONTAINING PROTEIN"/>
    <property type="match status" value="1"/>
</dbReference>
<reference evidence="2" key="1">
    <citation type="submission" date="2022-03" db="EMBL/GenBank/DDBJ databases">
        <title>The complete genome sequence of a Methyloterrigena soli.</title>
        <authorList>
            <person name="Zi Z."/>
        </authorList>
    </citation>
    <scope>NUCLEOTIDE SEQUENCE</scope>
    <source>
        <strain evidence="2">M48</strain>
    </source>
</reference>
<dbReference type="AlphaFoldDB" id="A0AA41QP67"/>
<name>A0AA41QP67_9HYPH</name>
<evidence type="ECO:0000259" key="1">
    <source>
        <dbReference type="PROSITE" id="PS51186"/>
    </source>
</evidence>
<dbReference type="GO" id="GO:0016747">
    <property type="term" value="F:acyltransferase activity, transferring groups other than amino-acyl groups"/>
    <property type="evidence" value="ECO:0007669"/>
    <property type="project" value="InterPro"/>
</dbReference>
<dbReference type="PROSITE" id="PS51186">
    <property type="entry name" value="GNAT"/>
    <property type="match status" value="1"/>
</dbReference>
<gene>
    <name evidence="2" type="ORF">ML536_13150</name>
</gene>
<dbReference type="SUPFAM" id="SSF55729">
    <property type="entry name" value="Acyl-CoA N-acyltransferases (Nat)"/>
    <property type="match status" value="1"/>
</dbReference>
<sequence length="182" mass="20392">MRLETERLILRPWEDRDRAPLAAILGDPQVRRYYPGTATPEEVNAQIDNAIARTAEFGFHLGAVEHKADGKLIGLLGLGRLSDLMVETIPGHPLVEIGWQLDKAYWGQGLAPEGARACLAYAWTELGLPEVIAYTAAINTPSQRVMEKIGMRRDPDDDFAHPKIAEGHPLRQHVVYRIRRPE</sequence>
<protein>
    <submittedName>
        <fullName evidence="2">GNAT family N-acetyltransferase</fullName>
    </submittedName>
</protein>
<dbReference type="Gene3D" id="3.40.630.30">
    <property type="match status" value="1"/>
</dbReference>
<dbReference type="EMBL" id="JALAZD010000001">
    <property type="protein sequence ID" value="MCI0127773.1"/>
    <property type="molecule type" value="Genomic_DNA"/>
</dbReference>
<evidence type="ECO:0000313" key="3">
    <source>
        <dbReference type="Proteomes" id="UP001156140"/>
    </source>
</evidence>
<dbReference type="InterPro" id="IPR000182">
    <property type="entry name" value="GNAT_dom"/>
</dbReference>
<accession>A0AA41QP67</accession>
<dbReference type="Proteomes" id="UP001156140">
    <property type="component" value="Unassembled WGS sequence"/>
</dbReference>
<dbReference type="InterPro" id="IPR051531">
    <property type="entry name" value="N-acetyltransferase"/>
</dbReference>
<evidence type="ECO:0000313" key="2">
    <source>
        <dbReference type="EMBL" id="MCI0127773.1"/>
    </source>
</evidence>